<evidence type="ECO:0000256" key="2">
    <source>
        <dbReference type="ARBA" id="ARBA00010904"/>
    </source>
</evidence>
<keyword evidence="7" id="KW-0999">Mitochondrion inner membrane</keyword>
<comment type="subunit">
    <text evidence="7">Component of the mitochondrial contact site and cristae organizing system (MICOS) complex.</text>
</comment>
<comment type="caution">
    <text evidence="8">The sequence shown here is derived from an EMBL/GenBank/DDBJ whole genome shotgun (WGS) entry which is preliminary data.</text>
</comment>
<keyword evidence="3" id="KW-0812">Transmembrane</keyword>
<evidence type="ECO:0000313" key="8">
    <source>
        <dbReference type="EMBL" id="KAJ8390614.1"/>
    </source>
</evidence>
<comment type="similarity">
    <text evidence="2">Belongs to the apolipoprotein O/MICOS complex subunit Mic27 family.</text>
</comment>
<gene>
    <name evidence="8" type="ORF">AAFF_G00102200</name>
</gene>
<comment type="subcellular location">
    <subcellularLocation>
        <location evidence="7">Mitochondrion inner membrane</location>
    </subcellularLocation>
    <subcellularLocation>
        <location evidence="1">Mitochondrion membrane</location>
    </subcellularLocation>
</comment>
<keyword evidence="9" id="KW-1185">Reference proteome</keyword>
<comment type="function">
    <text evidence="7">Component of the MICOS complex, a large protein complex of the mitochondrial inner membrane that plays crucial roles in the maintenance of crista junctions, inner membrane architecture, and formation of contact sites to the outer membrane.</text>
</comment>
<evidence type="ECO:0000256" key="7">
    <source>
        <dbReference type="RuleBase" id="RU363021"/>
    </source>
</evidence>
<dbReference type="InterPro" id="IPR019166">
    <property type="entry name" value="MIC26/MIC27"/>
</dbReference>
<dbReference type="PANTHER" id="PTHR14564">
    <property type="entry name" value="MICOS COMPLEX SUBUNIT MIC26 / MIC27 FAMILY MEMBER"/>
    <property type="match status" value="1"/>
</dbReference>
<dbReference type="GO" id="GO:0061617">
    <property type="term" value="C:MICOS complex"/>
    <property type="evidence" value="ECO:0007669"/>
    <property type="project" value="UniProtKB-UniRule"/>
</dbReference>
<dbReference type="EMBL" id="JAINUG010000167">
    <property type="protein sequence ID" value="KAJ8390614.1"/>
    <property type="molecule type" value="Genomic_DNA"/>
</dbReference>
<proteinExistence type="inferred from homology"/>
<dbReference type="Proteomes" id="UP001221898">
    <property type="component" value="Unassembled WGS sequence"/>
</dbReference>
<protein>
    <recommendedName>
        <fullName evidence="7">MICOS complex subunit</fullName>
    </recommendedName>
</protein>
<sequence length="263" mass="28632">MYKVAGLTAAPSTLCLMSGTVFAASEEKRDTTLKTNELSLYTVPQQKFRYVVPEAGWLEQSVTLWRKTAEPYTTRCQQTGLAVTEKAQGVYREVKPKVESPIQFVKDSCEYLRDPPSGFYPRVGVIGFAGILGLFLARGSRVKKLIYPTGLMALGTSMYYPKQAASVAKVTGDTVANPRLSSLRKRSGSLRTAAERVKSKHERSRCSVSGVTRGSRVYLGNTVPPNHCVKQVISFHLLGPALALASSSLSVTPPQRTGPVTDV</sequence>
<dbReference type="Pfam" id="PF09769">
    <property type="entry name" value="ApoO"/>
    <property type="match status" value="1"/>
</dbReference>
<reference evidence="8" key="1">
    <citation type="journal article" date="2023" name="Science">
        <title>Genome structures resolve the early diversification of teleost fishes.</title>
        <authorList>
            <person name="Parey E."/>
            <person name="Louis A."/>
            <person name="Montfort J."/>
            <person name="Bouchez O."/>
            <person name="Roques C."/>
            <person name="Iampietro C."/>
            <person name="Lluch J."/>
            <person name="Castinel A."/>
            <person name="Donnadieu C."/>
            <person name="Desvignes T."/>
            <person name="Floi Bucao C."/>
            <person name="Jouanno E."/>
            <person name="Wen M."/>
            <person name="Mejri S."/>
            <person name="Dirks R."/>
            <person name="Jansen H."/>
            <person name="Henkel C."/>
            <person name="Chen W.J."/>
            <person name="Zahm M."/>
            <person name="Cabau C."/>
            <person name="Klopp C."/>
            <person name="Thompson A.W."/>
            <person name="Robinson-Rechavi M."/>
            <person name="Braasch I."/>
            <person name="Lecointre G."/>
            <person name="Bobe J."/>
            <person name="Postlethwait J.H."/>
            <person name="Berthelot C."/>
            <person name="Roest Crollius H."/>
            <person name="Guiguen Y."/>
        </authorList>
    </citation>
    <scope>NUCLEOTIDE SEQUENCE</scope>
    <source>
        <strain evidence="8">NC1722</strain>
    </source>
</reference>
<evidence type="ECO:0000313" key="9">
    <source>
        <dbReference type="Proteomes" id="UP001221898"/>
    </source>
</evidence>
<organism evidence="8 9">
    <name type="scientific">Aldrovandia affinis</name>
    <dbReference type="NCBI Taxonomy" id="143900"/>
    <lineage>
        <taxon>Eukaryota</taxon>
        <taxon>Metazoa</taxon>
        <taxon>Chordata</taxon>
        <taxon>Craniata</taxon>
        <taxon>Vertebrata</taxon>
        <taxon>Euteleostomi</taxon>
        <taxon>Actinopterygii</taxon>
        <taxon>Neopterygii</taxon>
        <taxon>Teleostei</taxon>
        <taxon>Notacanthiformes</taxon>
        <taxon>Halosauridae</taxon>
        <taxon>Aldrovandia</taxon>
    </lineage>
</organism>
<evidence type="ECO:0000256" key="1">
    <source>
        <dbReference type="ARBA" id="ARBA00004325"/>
    </source>
</evidence>
<evidence type="ECO:0000256" key="3">
    <source>
        <dbReference type="ARBA" id="ARBA00022692"/>
    </source>
</evidence>
<dbReference type="GO" id="GO:0042407">
    <property type="term" value="P:cristae formation"/>
    <property type="evidence" value="ECO:0007669"/>
    <property type="project" value="InterPro"/>
</dbReference>
<dbReference type="AlphaFoldDB" id="A0AAD7WC93"/>
<keyword evidence="5 7" id="KW-0496">Mitochondrion</keyword>
<evidence type="ECO:0000256" key="4">
    <source>
        <dbReference type="ARBA" id="ARBA00022989"/>
    </source>
</evidence>
<keyword evidence="6" id="KW-0472">Membrane</keyword>
<accession>A0AAD7WC93</accession>
<evidence type="ECO:0000256" key="5">
    <source>
        <dbReference type="ARBA" id="ARBA00023128"/>
    </source>
</evidence>
<evidence type="ECO:0000256" key="6">
    <source>
        <dbReference type="ARBA" id="ARBA00023136"/>
    </source>
</evidence>
<dbReference type="InterPro" id="IPR033182">
    <property type="entry name" value="MIC26/MIC27_animal"/>
</dbReference>
<name>A0AAD7WC93_9TELE</name>
<keyword evidence="4" id="KW-1133">Transmembrane helix</keyword>